<dbReference type="GO" id="GO:0007264">
    <property type="term" value="P:small GTPase-mediated signal transduction"/>
    <property type="evidence" value="ECO:0007669"/>
    <property type="project" value="InterPro"/>
</dbReference>
<protein>
    <submittedName>
        <fullName evidence="3">Uncharacterized protein</fullName>
    </submittedName>
</protein>
<dbReference type="SUPFAM" id="SSF52540">
    <property type="entry name" value="P-loop containing nucleoside triphosphate hydrolases"/>
    <property type="match status" value="1"/>
</dbReference>
<dbReference type="GO" id="GO:0005525">
    <property type="term" value="F:GTP binding"/>
    <property type="evidence" value="ECO:0007669"/>
    <property type="project" value="UniProtKB-KW"/>
</dbReference>
<evidence type="ECO:0000256" key="2">
    <source>
        <dbReference type="ARBA" id="ARBA00023134"/>
    </source>
</evidence>
<dbReference type="Pfam" id="PF00071">
    <property type="entry name" value="Ras"/>
    <property type="match status" value="1"/>
</dbReference>
<evidence type="ECO:0000256" key="1">
    <source>
        <dbReference type="ARBA" id="ARBA00022741"/>
    </source>
</evidence>
<dbReference type="Gene3D" id="3.40.50.300">
    <property type="entry name" value="P-loop containing nucleotide triphosphate hydrolases"/>
    <property type="match status" value="1"/>
</dbReference>
<dbReference type="Ensembl" id="ENSVKKT00000019870.1">
    <property type="protein sequence ID" value="ENSVKKP00000019393.1"/>
    <property type="gene ID" value="ENSVKKG00000013155.1"/>
</dbReference>
<reference evidence="3" key="1">
    <citation type="submission" date="2025-08" db="UniProtKB">
        <authorList>
            <consortium name="Ensembl"/>
        </authorList>
    </citation>
    <scope>IDENTIFICATION</scope>
</reference>
<name>A0A8D2LBL8_VARKO</name>
<proteinExistence type="predicted"/>
<evidence type="ECO:0000313" key="4">
    <source>
        <dbReference type="Proteomes" id="UP000694545"/>
    </source>
</evidence>
<dbReference type="InterPro" id="IPR001806">
    <property type="entry name" value="Small_GTPase"/>
</dbReference>
<evidence type="ECO:0000313" key="3">
    <source>
        <dbReference type="Ensembl" id="ENSVKKP00000019393.1"/>
    </source>
</evidence>
<dbReference type="InterPro" id="IPR003578">
    <property type="entry name" value="Small_GTPase_Rho"/>
</dbReference>
<dbReference type="PRINTS" id="PR00449">
    <property type="entry name" value="RASTRNSFRMNG"/>
</dbReference>
<dbReference type="InterPro" id="IPR027417">
    <property type="entry name" value="P-loop_NTPase"/>
</dbReference>
<keyword evidence="1" id="KW-0547">Nucleotide-binding</keyword>
<organism evidence="3 4">
    <name type="scientific">Varanus komodoensis</name>
    <name type="common">Komodo dragon</name>
    <dbReference type="NCBI Taxonomy" id="61221"/>
    <lineage>
        <taxon>Eukaryota</taxon>
        <taxon>Metazoa</taxon>
        <taxon>Chordata</taxon>
        <taxon>Craniata</taxon>
        <taxon>Vertebrata</taxon>
        <taxon>Euteleostomi</taxon>
        <taxon>Lepidosauria</taxon>
        <taxon>Squamata</taxon>
        <taxon>Bifurcata</taxon>
        <taxon>Unidentata</taxon>
        <taxon>Episquamata</taxon>
        <taxon>Toxicofera</taxon>
        <taxon>Anguimorpha</taxon>
        <taxon>Paleoanguimorpha</taxon>
        <taxon>Varanoidea</taxon>
        <taxon>Varanidae</taxon>
        <taxon>Varanus</taxon>
    </lineage>
</organism>
<dbReference type="PANTHER" id="PTHR24072">
    <property type="entry name" value="RHO FAMILY GTPASE"/>
    <property type="match status" value="1"/>
</dbReference>
<dbReference type="AlphaFoldDB" id="A0A8D2LBL8"/>
<dbReference type="SMART" id="SM00174">
    <property type="entry name" value="RHO"/>
    <property type="match status" value="1"/>
</dbReference>
<dbReference type="OMA" id="KWTAPRS"/>
<keyword evidence="4" id="KW-1185">Reference proteome</keyword>
<accession>A0A8D2LBL8</accession>
<dbReference type="Proteomes" id="UP000694545">
    <property type="component" value="Unplaced"/>
</dbReference>
<reference evidence="3" key="2">
    <citation type="submission" date="2025-09" db="UniProtKB">
        <authorList>
            <consortium name="Ensembl"/>
        </authorList>
    </citation>
    <scope>IDENTIFICATION</scope>
</reference>
<dbReference type="GO" id="GO:0003924">
    <property type="term" value="F:GTPase activity"/>
    <property type="evidence" value="ECO:0007669"/>
    <property type="project" value="InterPro"/>
</dbReference>
<keyword evidence="2" id="KW-0342">GTP-binding</keyword>
<sequence>SKWTAPRSGSSCATRQGSVVAPTSFRNVADKWVPEVRRLCPGTPVLLVGTQADLRHDVKVLIALSRRHEEPVPAAAARALSAKLGLVRYVECSALTQHNVKEVFDAAITVGLRHAEPPGPPPHRSAASSLRTLSKAWWKKYVCVR</sequence>